<dbReference type="RefSeq" id="WP_283172230.1">
    <property type="nucleotide sequence ID" value="NZ_JAPNOA010000009.1"/>
</dbReference>
<accession>A0A9X3IQP4</accession>
<evidence type="ECO:0000313" key="12">
    <source>
        <dbReference type="EMBL" id="MCY0964011.1"/>
    </source>
</evidence>
<keyword evidence="5 9" id="KW-0812">Transmembrane</keyword>
<comment type="similarity">
    <text evidence="8 9">Belongs to the TRAP transporter small permease family.</text>
</comment>
<evidence type="ECO:0000256" key="5">
    <source>
        <dbReference type="ARBA" id="ARBA00022692"/>
    </source>
</evidence>
<keyword evidence="7 9" id="KW-0472">Membrane</keyword>
<comment type="subcellular location">
    <subcellularLocation>
        <location evidence="1 9">Cell inner membrane</location>
        <topology evidence="1 9">Multi-pass membrane protein</topology>
    </subcellularLocation>
</comment>
<evidence type="ECO:0000256" key="7">
    <source>
        <dbReference type="ARBA" id="ARBA00023136"/>
    </source>
</evidence>
<evidence type="ECO:0000256" key="2">
    <source>
        <dbReference type="ARBA" id="ARBA00022448"/>
    </source>
</evidence>
<gene>
    <name evidence="12" type="ORF">OUO13_02320</name>
</gene>
<dbReference type="EMBL" id="JAPNOA010000009">
    <property type="protein sequence ID" value="MCY0964011.1"/>
    <property type="molecule type" value="Genomic_DNA"/>
</dbReference>
<evidence type="ECO:0000256" key="10">
    <source>
        <dbReference type="SAM" id="MobiDB-lite"/>
    </source>
</evidence>
<dbReference type="AlphaFoldDB" id="A0A9X3IQP4"/>
<proteinExistence type="inferred from homology"/>
<feature type="transmembrane region" description="Helical" evidence="9">
    <location>
        <begin position="44"/>
        <end position="62"/>
    </location>
</feature>
<dbReference type="PANTHER" id="PTHR35011">
    <property type="entry name" value="2,3-DIKETO-L-GULONATE TRAP TRANSPORTER SMALL PERMEASE PROTEIN YIAM"/>
    <property type="match status" value="1"/>
</dbReference>
<evidence type="ECO:0000256" key="1">
    <source>
        <dbReference type="ARBA" id="ARBA00004429"/>
    </source>
</evidence>
<dbReference type="GO" id="GO:0015740">
    <property type="term" value="P:C4-dicarboxylate transport"/>
    <property type="evidence" value="ECO:0007669"/>
    <property type="project" value="TreeGrafter"/>
</dbReference>
<dbReference type="InterPro" id="IPR055348">
    <property type="entry name" value="DctQ"/>
</dbReference>
<evidence type="ECO:0000313" key="13">
    <source>
        <dbReference type="Proteomes" id="UP001150830"/>
    </source>
</evidence>
<dbReference type="GO" id="GO:0022857">
    <property type="term" value="F:transmembrane transporter activity"/>
    <property type="evidence" value="ECO:0007669"/>
    <property type="project" value="UniProtKB-UniRule"/>
</dbReference>
<keyword evidence="13" id="KW-1185">Reference proteome</keyword>
<evidence type="ECO:0000256" key="3">
    <source>
        <dbReference type="ARBA" id="ARBA00022475"/>
    </source>
</evidence>
<feature type="transmembrane region" description="Helical" evidence="9">
    <location>
        <begin position="12"/>
        <end position="32"/>
    </location>
</feature>
<evidence type="ECO:0000256" key="4">
    <source>
        <dbReference type="ARBA" id="ARBA00022519"/>
    </source>
</evidence>
<evidence type="ECO:0000256" key="8">
    <source>
        <dbReference type="ARBA" id="ARBA00038436"/>
    </source>
</evidence>
<dbReference type="PANTHER" id="PTHR35011:SF2">
    <property type="entry name" value="2,3-DIKETO-L-GULONATE TRAP TRANSPORTER SMALL PERMEASE PROTEIN YIAM"/>
    <property type="match status" value="1"/>
</dbReference>
<evidence type="ECO:0000259" key="11">
    <source>
        <dbReference type="Pfam" id="PF04290"/>
    </source>
</evidence>
<name>A0A9X3IQP4_9GAMM</name>
<feature type="domain" description="Tripartite ATP-independent periplasmic transporters DctQ component" evidence="11">
    <location>
        <begin position="20"/>
        <end position="151"/>
    </location>
</feature>
<feature type="region of interest" description="Disordered" evidence="10">
    <location>
        <begin position="160"/>
        <end position="180"/>
    </location>
</feature>
<comment type="function">
    <text evidence="9">Part of the tripartite ATP-independent periplasmic (TRAP) transport system.</text>
</comment>
<dbReference type="InterPro" id="IPR007387">
    <property type="entry name" value="TRAP_DctQ"/>
</dbReference>
<keyword evidence="6 9" id="KW-1133">Transmembrane helix</keyword>
<comment type="subunit">
    <text evidence="9">The complex comprises the extracytoplasmic solute receptor protein and the two transmembrane proteins.</text>
</comment>
<feature type="transmembrane region" description="Helical" evidence="9">
    <location>
        <begin position="125"/>
        <end position="143"/>
    </location>
</feature>
<dbReference type="GO" id="GO:0005886">
    <property type="term" value="C:plasma membrane"/>
    <property type="evidence" value="ECO:0007669"/>
    <property type="project" value="UniProtKB-SubCell"/>
</dbReference>
<evidence type="ECO:0000256" key="6">
    <source>
        <dbReference type="ARBA" id="ARBA00022989"/>
    </source>
</evidence>
<keyword evidence="3" id="KW-1003">Cell membrane</keyword>
<keyword evidence="4 9" id="KW-0997">Cell inner membrane</keyword>
<sequence length="180" mass="20279">MMKFLNRLEDILIGGLLVAITLMVFLEVVLRFGFNMGLHWSQDVIIIMSGWFVMLGCAWNVREKAHICVDALIDKFSPNTRKWVVLLSIGVALVYCGLFLQSSWVYVSKLHMIGIKLDDVPVPKWVVVSGLLVGFGLLVLRLLELAWQVWKGEADGFHEHQESQFSDNDDDSNLSAGDKA</sequence>
<organism evidence="12 13">
    <name type="scientific">Parathalassolituus penaei</name>
    <dbReference type="NCBI Taxonomy" id="2997323"/>
    <lineage>
        <taxon>Bacteria</taxon>
        <taxon>Pseudomonadati</taxon>
        <taxon>Pseudomonadota</taxon>
        <taxon>Gammaproteobacteria</taxon>
        <taxon>Oceanospirillales</taxon>
        <taxon>Oceanospirillaceae</taxon>
        <taxon>Parathalassolituus</taxon>
    </lineage>
</organism>
<comment type="caution">
    <text evidence="12">The sequence shown here is derived from an EMBL/GenBank/DDBJ whole genome shotgun (WGS) entry which is preliminary data.</text>
</comment>
<feature type="transmembrane region" description="Helical" evidence="9">
    <location>
        <begin position="83"/>
        <end position="105"/>
    </location>
</feature>
<reference evidence="12" key="1">
    <citation type="submission" date="2022-11" db="EMBL/GenBank/DDBJ databases">
        <title>Parathalassolutuus dongxingensis gen. nov., sp. nov., a novel member of family Oceanospirillaceae isolated from a coastal shrimp pond in Guangxi, China.</title>
        <authorList>
            <person name="Chen H."/>
        </authorList>
    </citation>
    <scope>NUCLEOTIDE SEQUENCE</scope>
    <source>
        <strain evidence="12">G-43</strain>
    </source>
</reference>
<evidence type="ECO:0000256" key="9">
    <source>
        <dbReference type="RuleBase" id="RU369079"/>
    </source>
</evidence>
<dbReference type="Pfam" id="PF04290">
    <property type="entry name" value="DctQ"/>
    <property type="match status" value="1"/>
</dbReference>
<keyword evidence="2 9" id="KW-0813">Transport</keyword>
<protein>
    <recommendedName>
        <fullName evidence="9">TRAP transporter small permease protein</fullName>
    </recommendedName>
</protein>
<dbReference type="Proteomes" id="UP001150830">
    <property type="component" value="Unassembled WGS sequence"/>
</dbReference>